<dbReference type="OrthoDB" id="9762853at2"/>
<evidence type="ECO:0008006" key="3">
    <source>
        <dbReference type="Google" id="ProtNLM"/>
    </source>
</evidence>
<reference evidence="1 2" key="1">
    <citation type="submission" date="2016-01" db="EMBL/GenBank/DDBJ databases">
        <title>The draft genome sequence of Aquimarina sp. RZW4-3-2.</title>
        <authorList>
            <person name="Wang Y."/>
        </authorList>
    </citation>
    <scope>NUCLEOTIDE SEQUENCE [LARGE SCALE GENOMIC DNA]</scope>
    <source>
        <strain evidence="1 2">RZW4-3-2</strain>
    </source>
</reference>
<organism evidence="1 2">
    <name type="scientific">Aquimarina aggregata</name>
    <dbReference type="NCBI Taxonomy" id="1642818"/>
    <lineage>
        <taxon>Bacteria</taxon>
        <taxon>Pseudomonadati</taxon>
        <taxon>Bacteroidota</taxon>
        <taxon>Flavobacteriia</taxon>
        <taxon>Flavobacteriales</taxon>
        <taxon>Flavobacteriaceae</taxon>
        <taxon>Aquimarina</taxon>
    </lineage>
</organism>
<proteinExistence type="predicted"/>
<evidence type="ECO:0000313" key="1">
    <source>
        <dbReference type="EMBL" id="KZS39755.1"/>
    </source>
</evidence>
<comment type="caution">
    <text evidence="1">The sequence shown here is derived from an EMBL/GenBank/DDBJ whole genome shotgun (WGS) entry which is preliminary data.</text>
</comment>
<keyword evidence="2" id="KW-1185">Reference proteome</keyword>
<dbReference type="AlphaFoldDB" id="A0A162ZER0"/>
<accession>A0A162ZER0</accession>
<dbReference type="RefSeq" id="WP_066315567.1">
    <property type="nucleotide sequence ID" value="NZ_LQRT01000024.1"/>
</dbReference>
<dbReference type="EMBL" id="LQRT01000024">
    <property type="protein sequence ID" value="KZS39755.1"/>
    <property type="molecule type" value="Genomic_DNA"/>
</dbReference>
<protein>
    <recommendedName>
        <fullName evidence="3">Baseplate protein J-like domain-containing protein</fullName>
    </recommendedName>
</protein>
<name>A0A162ZER0_9FLAO</name>
<gene>
    <name evidence="1" type="ORF">AWE51_08885</name>
</gene>
<sequence length="1183" mass="135900">MNKGTSQKYRNNTSLNPNYISIDERSMLDLVQFTIDYSENINYYNLDNKIAGDWKPFFLNDPAFIIAMIAATNINTFKINNESISNESHTTSIEEIKKQLIRMINLISYWSTLLKKSDHKDPLLKELIMLSRSIPDKNLLTEKKNKELVHEIYKKVYGNIVFIKEKANNRFTEELINSNHHPHLGLLLSFFKLFQNVQKDINLTTKKHLDYYYLKILEQKRKKLKPHSAIIALELDEVTEGVIINKGRKIDFIFEDNQQSTFETIATTQITKAKIADVRTLYKSDYSPYSNTFDGDDFTINILYDSHIFGNDLNYINLIDKENPNNLDFPSALGEEQMHDIDSERTINLSDIGVVISSPSLILEKGKQKITLTLNMTSASYEDEQTKATFNALVAQEIKQKNRELSSLDIEEIKKRSITRFFREAFKLYITDKNGWKCIDHIKTIFQVSKASLTFIVELHENSETLIPFNPKIHDGGFESNWPCIKLLLNNDAVYHPYKFLEKFIIENITIQTSVSGVSNVALSNSTGELDSSIPFNPFGSTPYVGSYLRIENPIILQKSLSKLQFDLDWGGLPQERNGFEEYYKAYPNNINTTAFKAIISQTRSAIQSLGKQNQQSFELFDADPRTDSLVSTKKVSLNLDNIIFRNQITSSKENTNGTSSPLYIVLSSPDIAFGHQIFSDLYAKAALKSSRFRKKSISLPKQPYTPVLEQLTISYSNYTKEIMLRKKEESESDIKLIHLYPFGHIQTFPGPIRSPSYFLPRIEHKGNLCIGLTNVKSGEIISIGFDLIPAVYMHTIIKKPSIHWEYLSNNEWLSFSQFLLEDGTDGLIRSGVVKIEIPKIIPLDNTRLAKEKFWIRAVSIGKEDLNSKIKNIVTNAVMVTSEHLLSETTTYTNNIQNAKVQKISFDEHPNIVNILGPFDLKMNELNESEGAFYSRVNEQLRHKNRATSQWDYERLVLEKFPQIEKIRVYGRNSHPDELVKGSAIQIVVIPKCNLTNEINKRRNEVAFDILEEIKEYIKQFVSPFAKIEVSNPVYEQLKVRCSVKFTDYEKRGYLRNKLNNELILFLSPDIESSFVEKGFDESISKTEILNFIESRPYVAFVTEFSVLQLIEVQGKYKIIDTAKIRKIESLRTITPYAMLTSVKNHHINIIKNNVASSPKISRIGDLSLASDFVISDIEENYN</sequence>
<dbReference type="STRING" id="1642818.AWE51_08885"/>
<evidence type="ECO:0000313" key="2">
    <source>
        <dbReference type="Proteomes" id="UP000076715"/>
    </source>
</evidence>
<dbReference type="Proteomes" id="UP000076715">
    <property type="component" value="Unassembled WGS sequence"/>
</dbReference>